<evidence type="ECO:0000313" key="5">
    <source>
        <dbReference type="Proteomes" id="UP000233332"/>
    </source>
</evidence>
<proteinExistence type="predicted"/>
<keyword evidence="2" id="KW-0812">Transmembrane</keyword>
<dbReference type="InterPro" id="IPR001638">
    <property type="entry name" value="Solute-binding_3/MltF_N"/>
</dbReference>
<name>A0A2N3L670_9PROT</name>
<sequence length="270" mass="29584">MYETDGEDCAMIFAVRHIFYAAVILASFAAVMPVNVPANAHDLRTEMRLVTGDAFPPFADRASDGGGIITEVVRHSFEVMGYQNVSIIWRSWLKGFEMTVEGEVDGTFPYAQTPSRKKLVLFSEPITNLSAYGWFARKHETYDDNIDLLGKSLCLPLGHGELGHTGKLLASGQAKRVSPPDMKTCFKLLAAGRVDSVVSPVPEALNAMAEAGFSPDEFDHIGQSLSNMPLYFVVGVNHPSAQIIIKDFNAGLAVLRANGELEKILSQERY</sequence>
<dbReference type="Proteomes" id="UP000233332">
    <property type="component" value="Unassembled WGS sequence"/>
</dbReference>
<keyword evidence="1" id="KW-0732">Signal</keyword>
<dbReference type="Pfam" id="PF00497">
    <property type="entry name" value="SBP_bac_3"/>
    <property type="match status" value="1"/>
</dbReference>
<comment type="caution">
    <text evidence="4">The sequence shown here is derived from an EMBL/GenBank/DDBJ whole genome shotgun (WGS) entry which is preliminary data.</text>
</comment>
<dbReference type="PANTHER" id="PTHR35936">
    <property type="entry name" value="MEMBRANE-BOUND LYTIC MUREIN TRANSGLYCOSYLASE F"/>
    <property type="match status" value="1"/>
</dbReference>
<evidence type="ECO:0000313" key="4">
    <source>
        <dbReference type="EMBL" id="PKR58298.1"/>
    </source>
</evidence>
<keyword evidence="5" id="KW-1185">Reference proteome</keyword>
<keyword evidence="2" id="KW-0472">Membrane</keyword>
<evidence type="ECO:0000256" key="1">
    <source>
        <dbReference type="ARBA" id="ARBA00022729"/>
    </source>
</evidence>
<dbReference type="AlphaFoldDB" id="A0A2N3L670"/>
<accession>A0A2N3L670</accession>
<feature type="transmembrane region" description="Helical" evidence="2">
    <location>
        <begin position="18"/>
        <end position="38"/>
    </location>
</feature>
<gene>
    <name evidence="4" type="ORF">COO92_11150</name>
</gene>
<reference evidence="4 5" key="1">
    <citation type="submission" date="2017-09" db="EMBL/GenBank/DDBJ databases">
        <title>Biodiversity and function of Thalassospira species in the particle-attached aromatic-hydrocarbon-degrading consortia from the surface seawater of the China South Sea.</title>
        <authorList>
            <person name="Dong C."/>
            <person name="Lai Q."/>
            <person name="Shao Z."/>
        </authorList>
    </citation>
    <scope>NUCLEOTIDE SEQUENCE [LARGE SCALE GENOMIC DNA]</scope>
    <source>
        <strain evidence="4 5">139Z-12</strain>
    </source>
</reference>
<dbReference type="Gene3D" id="3.40.190.10">
    <property type="entry name" value="Periplasmic binding protein-like II"/>
    <property type="match status" value="2"/>
</dbReference>
<dbReference type="PANTHER" id="PTHR35936:SF25">
    <property type="entry name" value="ABC TRANSPORTER SUBSTRATE-BINDING PROTEIN"/>
    <property type="match status" value="1"/>
</dbReference>
<organism evidence="4 5">
    <name type="scientific">Thalassospira lohafexi</name>
    <dbReference type="NCBI Taxonomy" id="744227"/>
    <lineage>
        <taxon>Bacteria</taxon>
        <taxon>Pseudomonadati</taxon>
        <taxon>Pseudomonadota</taxon>
        <taxon>Alphaproteobacteria</taxon>
        <taxon>Rhodospirillales</taxon>
        <taxon>Thalassospiraceae</taxon>
        <taxon>Thalassospira</taxon>
    </lineage>
</organism>
<dbReference type="EMBL" id="NXGX01000004">
    <property type="protein sequence ID" value="PKR58298.1"/>
    <property type="molecule type" value="Genomic_DNA"/>
</dbReference>
<protein>
    <recommendedName>
        <fullName evidence="3">Solute-binding protein family 3/N-terminal domain-containing protein</fullName>
    </recommendedName>
</protein>
<evidence type="ECO:0000256" key="2">
    <source>
        <dbReference type="SAM" id="Phobius"/>
    </source>
</evidence>
<dbReference type="SUPFAM" id="SSF53850">
    <property type="entry name" value="Periplasmic binding protein-like II"/>
    <property type="match status" value="1"/>
</dbReference>
<evidence type="ECO:0000259" key="3">
    <source>
        <dbReference type="Pfam" id="PF00497"/>
    </source>
</evidence>
<feature type="domain" description="Solute-binding protein family 3/N-terminal" evidence="3">
    <location>
        <begin position="48"/>
        <end position="266"/>
    </location>
</feature>
<keyword evidence="2" id="KW-1133">Transmembrane helix</keyword>